<dbReference type="EMBL" id="SJPT01000003">
    <property type="protein sequence ID" value="TWU23910.1"/>
    <property type="molecule type" value="Genomic_DNA"/>
</dbReference>
<dbReference type="Proteomes" id="UP000316304">
    <property type="component" value="Unassembled WGS sequence"/>
</dbReference>
<dbReference type="AlphaFoldDB" id="A0A5C6CGX3"/>
<evidence type="ECO:0008006" key="4">
    <source>
        <dbReference type="Google" id="ProtNLM"/>
    </source>
</evidence>
<accession>A0A5C6CGX3</accession>
<name>A0A5C6CGX3_9BACT</name>
<keyword evidence="3" id="KW-1185">Reference proteome</keyword>
<comment type="caution">
    <text evidence="2">The sequence shown here is derived from an EMBL/GenBank/DDBJ whole genome shotgun (WGS) entry which is preliminary data.</text>
</comment>
<feature type="region of interest" description="Disordered" evidence="1">
    <location>
        <begin position="139"/>
        <end position="161"/>
    </location>
</feature>
<dbReference type="RefSeq" id="WP_146594194.1">
    <property type="nucleotide sequence ID" value="NZ_SJPT01000003.1"/>
</dbReference>
<evidence type="ECO:0000313" key="2">
    <source>
        <dbReference type="EMBL" id="TWU23910.1"/>
    </source>
</evidence>
<dbReference type="OrthoDB" id="274461at2"/>
<evidence type="ECO:0000256" key="1">
    <source>
        <dbReference type="SAM" id="MobiDB-lite"/>
    </source>
</evidence>
<organism evidence="2 3">
    <name type="scientific">Novipirellula galeiformis</name>
    <dbReference type="NCBI Taxonomy" id="2528004"/>
    <lineage>
        <taxon>Bacteria</taxon>
        <taxon>Pseudomonadati</taxon>
        <taxon>Planctomycetota</taxon>
        <taxon>Planctomycetia</taxon>
        <taxon>Pirellulales</taxon>
        <taxon>Pirellulaceae</taxon>
        <taxon>Novipirellula</taxon>
    </lineage>
</organism>
<evidence type="ECO:0000313" key="3">
    <source>
        <dbReference type="Proteomes" id="UP000316304"/>
    </source>
</evidence>
<proteinExistence type="predicted"/>
<protein>
    <recommendedName>
        <fullName evidence="4">FlgN protein</fullName>
    </recommendedName>
</protein>
<gene>
    <name evidence="2" type="ORF">Pla52o_18330</name>
</gene>
<reference evidence="2 3" key="1">
    <citation type="submission" date="2019-02" db="EMBL/GenBank/DDBJ databases">
        <title>Deep-cultivation of Planctomycetes and their phenomic and genomic characterization uncovers novel biology.</title>
        <authorList>
            <person name="Wiegand S."/>
            <person name="Jogler M."/>
            <person name="Boedeker C."/>
            <person name="Pinto D."/>
            <person name="Vollmers J."/>
            <person name="Rivas-Marin E."/>
            <person name="Kohn T."/>
            <person name="Peeters S.H."/>
            <person name="Heuer A."/>
            <person name="Rast P."/>
            <person name="Oberbeckmann S."/>
            <person name="Bunk B."/>
            <person name="Jeske O."/>
            <person name="Meyerdierks A."/>
            <person name="Storesund J.E."/>
            <person name="Kallscheuer N."/>
            <person name="Luecker S."/>
            <person name="Lage O.M."/>
            <person name="Pohl T."/>
            <person name="Merkel B.J."/>
            <person name="Hornburger P."/>
            <person name="Mueller R.-W."/>
            <person name="Bruemmer F."/>
            <person name="Labrenz M."/>
            <person name="Spormann A.M."/>
            <person name="Op Den Camp H."/>
            <person name="Overmann J."/>
            <person name="Amann R."/>
            <person name="Jetten M.S.M."/>
            <person name="Mascher T."/>
            <person name="Medema M.H."/>
            <person name="Devos D.P."/>
            <person name="Kaster A.-K."/>
            <person name="Ovreas L."/>
            <person name="Rohde M."/>
            <person name="Galperin M.Y."/>
            <person name="Jogler C."/>
        </authorList>
    </citation>
    <scope>NUCLEOTIDE SEQUENCE [LARGE SCALE GENOMIC DNA]</scope>
    <source>
        <strain evidence="2 3">Pla52o</strain>
    </source>
</reference>
<sequence>MQIPTWPARVVEYLDDLEIAVDTVQKMIADTRLKTKVGSANEVGDSAAELLGAVTQLESMVENRERLLSDEHAPPTGTTLIEKLDSLDEVELVNRSRAIAATIASTHTAAVSLFVCQYHLANYSQDVLRLLAGIDTPSTYDRSSKGENKQRGGGRLFNDAA</sequence>